<dbReference type="Proteomes" id="UP001595557">
    <property type="component" value="Unassembled WGS sequence"/>
</dbReference>
<dbReference type="InterPro" id="IPR036388">
    <property type="entry name" value="WH-like_DNA-bd_sf"/>
</dbReference>
<dbReference type="EMBL" id="JBHRTE010000094">
    <property type="protein sequence ID" value="MFC3170135.1"/>
    <property type="molecule type" value="Genomic_DNA"/>
</dbReference>
<dbReference type="InterPro" id="IPR036390">
    <property type="entry name" value="WH_DNA-bd_sf"/>
</dbReference>
<sequence>MSQPPLNALRAFEAVARTGSFRAAAESLFVTQSAISHQIKHLEDWLGLPLFDRGGRAPRLLPRGMALARDLTTAFDGIDAACRRARPASHEGAVVVAAIPSVAVCWLIPRLPRFRALHPDIQLRVIYAHHGHEIDVATTDVAFTFADTPPTGEGILAQPFLSGRSVPVGSPALVGTGPVALSSEWLLKVGLLHDTDQSGWKTWLARAGAVVPDRLPGAIFEDFNLLRAAALAGQGVALCSLAMIGPDLAEGRLVQLSDVSVLEEFDYYLIQSGPTPRDPGRRKARQAFLSWVKAEQTG</sequence>
<evidence type="ECO:0000256" key="2">
    <source>
        <dbReference type="ARBA" id="ARBA00023015"/>
    </source>
</evidence>
<reference evidence="7" key="1">
    <citation type="journal article" date="2019" name="Int. J. Syst. Evol. Microbiol.">
        <title>The Global Catalogue of Microorganisms (GCM) 10K type strain sequencing project: providing services to taxonomists for standard genome sequencing and annotation.</title>
        <authorList>
            <consortium name="The Broad Institute Genomics Platform"/>
            <consortium name="The Broad Institute Genome Sequencing Center for Infectious Disease"/>
            <person name="Wu L."/>
            <person name="Ma J."/>
        </authorList>
    </citation>
    <scope>NUCLEOTIDE SEQUENCE [LARGE SCALE GENOMIC DNA]</scope>
    <source>
        <strain evidence="7">KCTC 52239</strain>
    </source>
</reference>
<accession>A0ABV7ILT9</accession>
<comment type="caution">
    <text evidence="6">The sequence shown here is derived from an EMBL/GenBank/DDBJ whole genome shotgun (WGS) entry which is preliminary data.</text>
</comment>
<dbReference type="InterPro" id="IPR005119">
    <property type="entry name" value="LysR_subst-bd"/>
</dbReference>
<dbReference type="Gene3D" id="3.40.190.10">
    <property type="entry name" value="Periplasmic binding protein-like II"/>
    <property type="match status" value="2"/>
</dbReference>
<keyword evidence="4" id="KW-0804">Transcription</keyword>
<dbReference type="PRINTS" id="PR00039">
    <property type="entry name" value="HTHLYSR"/>
</dbReference>
<dbReference type="CDD" id="cd08432">
    <property type="entry name" value="PBP2_GcdR_TrpI_HvrB_AmpR_like"/>
    <property type="match status" value="1"/>
</dbReference>
<keyword evidence="2" id="KW-0805">Transcription regulation</keyword>
<comment type="similarity">
    <text evidence="1">Belongs to the LysR transcriptional regulatory family.</text>
</comment>
<feature type="domain" description="HTH lysR-type" evidence="5">
    <location>
        <begin position="4"/>
        <end position="61"/>
    </location>
</feature>
<dbReference type="RefSeq" id="WP_207469381.1">
    <property type="nucleotide sequence ID" value="NZ_JAFNAW010000028.1"/>
</dbReference>
<evidence type="ECO:0000313" key="7">
    <source>
        <dbReference type="Proteomes" id="UP001595557"/>
    </source>
</evidence>
<evidence type="ECO:0000256" key="4">
    <source>
        <dbReference type="ARBA" id="ARBA00023163"/>
    </source>
</evidence>
<dbReference type="PANTHER" id="PTHR30537">
    <property type="entry name" value="HTH-TYPE TRANSCRIPTIONAL REGULATOR"/>
    <property type="match status" value="1"/>
</dbReference>
<evidence type="ECO:0000259" key="5">
    <source>
        <dbReference type="PROSITE" id="PS50931"/>
    </source>
</evidence>
<name>A0ABV7ILT9_9RHOB</name>
<evidence type="ECO:0000313" key="6">
    <source>
        <dbReference type="EMBL" id="MFC3170135.1"/>
    </source>
</evidence>
<dbReference type="Pfam" id="PF03466">
    <property type="entry name" value="LysR_substrate"/>
    <property type="match status" value="1"/>
</dbReference>
<protein>
    <submittedName>
        <fullName evidence="6">LysR family transcriptional regulator</fullName>
    </submittedName>
</protein>
<dbReference type="Gene3D" id="1.10.10.10">
    <property type="entry name" value="Winged helix-like DNA-binding domain superfamily/Winged helix DNA-binding domain"/>
    <property type="match status" value="1"/>
</dbReference>
<organism evidence="6 7">
    <name type="scientific">Paracoccus fontiphilus</name>
    <dbReference type="NCBI Taxonomy" id="1815556"/>
    <lineage>
        <taxon>Bacteria</taxon>
        <taxon>Pseudomonadati</taxon>
        <taxon>Pseudomonadota</taxon>
        <taxon>Alphaproteobacteria</taxon>
        <taxon>Rhodobacterales</taxon>
        <taxon>Paracoccaceae</taxon>
        <taxon>Paracoccus</taxon>
    </lineage>
</organism>
<dbReference type="InterPro" id="IPR000847">
    <property type="entry name" value="LysR_HTH_N"/>
</dbReference>
<gene>
    <name evidence="6" type="ORF">ACFOD7_18980</name>
</gene>
<dbReference type="Pfam" id="PF00126">
    <property type="entry name" value="HTH_1"/>
    <property type="match status" value="1"/>
</dbReference>
<proteinExistence type="inferred from homology"/>
<evidence type="ECO:0000256" key="3">
    <source>
        <dbReference type="ARBA" id="ARBA00023125"/>
    </source>
</evidence>
<keyword evidence="7" id="KW-1185">Reference proteome</keyword>
<dbReference type="InterPro" id="IPR058163">
    <property type="entry name" value="LysR-type_TF_proteobact-type"/>
</dbReference>
<keyword evidence="3" id="KW-0238">DNA-binding</keyword>
<dbReference type="PANTHER" id="PTHR30537:SF79">
    <property type="entry name" value="TRANSCRIPTIONAL REGULATOR-RELATED"/>
    <property type="match status" value="1"/>
</dbReference>
<evidence type="ECO:0000256" key="1">
    <source>
        <dbReference type="ARBA" id="ARBA00009437"/>
    </source>
</evidence>
<dbReference type="PROSITE" id="PS50931">
    <property type="entry name" value="HTH_LYSR"/>
    <property type="match status" value="1"/>
</dbReference>
<dbReference type="SUPFAM" id="SSF53850">
    <property type="entry name" value="Periplasmic binding protein-like II"/>
    <property type="match status" value="1"/>
</dbReference>
<dbReference type="SUPFAM" id="SSF46785">
    <property type="entry name" value="Winged helix' DNA-binding domain"/>
    <property type="match status" value="1"/>
</dbReference>